<dbReference type="GeneTree" id="ENSGT00940000156850"/>
<dbReference type="Gene3D" id="2.60.120.200">
    <property type="match status" value="1"/>
</dbReference>
<dbReference type="PROSITE" id="PS50060">
    <property type="entry name" value="MAM_2"/>
    <property type="match status" value="1"/>
</dbReference>
<keyword evidence="4" id="KW-0677">Repeat</keyword>
<dbReference type="CDD" id="cd19941">
    <property type="entry name" value="TIL"/>
    <property type="match status" value="4"/>
</dbReference>
<keyword evidence="6" id="KW-1015">Disulfide bond</keyword>
<evidence type="ECO:0000256" key="1">
    <source>
        <dbReference type="ARBA" id="ARBA00004236"/>
    </source>
</evidence>
<dbReference type="Pfam" id="PF00094">
    <property type="entry name" value="VWD"/>
    <property type="match status" value="4"/>
</dbReference>
<feature type="domain" description="VWFD" evidence="9">
    <location>
        <begin position="1277"/>
        <end position="1449"/>
    </location>
</feature>
<dbReference type="SMART" id="SM00214">
    <property type="entry name" value="VWC"/>
    <property type="match status" value="4"/>
</dbReference>
<evidence type="ECO:0000256" key="5">
    <source>
        <dbReference type="ARBA" id="ARBA00023136"/>
    </source>
</evidence>
<proteinExistence type="predicted"/>
<keyword evidence="2" id="KW-1003">Cell membrane</keyword>
<dbReference type="GO" id="GO:0031012">
    <property type="term" value="C:extracellular matrix"/>
    <property type="evidence" value="ECO:0000318"/>
    <property type="project" value="GO_Central"/>
</dbReference>
<dbReference type="SMART" id="SM00832">
    <property type="entry name" value="C8"/>
    <property type="match status" value="4"/>
</dbReference>
<dbReference type="GO" id="GO:0005615">
    <property type="term" value="C:extracellular space"/>
    <property type="evidence" value="ECO:0000318"/>
    <property type="project" value="GO_Central"/>
</dbReference>
<dbReference type="InterPro" id="IPR000998">
    <property type="entry name" value="MAM_dom"/>
</dbReference>
<evidence type="ECO:0000256" key="3">
    <source>
        <dbReference type="ARBA" id="ARBA00022729"/>
    </source>
</evidence>
<feature type="domain" description="MAM" evidence="8">
    <location>
        <begin position="818"/>
        <end position="867"/>
    </location>
</feature>
<dbReference type="InterPro" id="IPR001846">
    <property type="entry name" value="VWF_type-D"/>
</dbReference>
<dbReference type="Pfam" id="PF12714">
    <property type="entry name" value="TILa"/>
    <property type="match status" value="4"/>
</dbReference>
<dbReference type="STRING" id="7918.ENSLOCP00000006936"/>
<evidence type="ECO:0000256" key="4">
    <source>
        <dbReference type="ARBA" id="ARBA00022737"/>
    </source>
</evidence>
<dbReference type="InParanoid" id="W5MEX7"/>
<reference evidence="10" key="2">
    <citation type="submission" date="2025-08" db="UniProtKB">
        <authorList>
            <consortium name="Ensembl"/>
        </authorList>
    </citation>
    <scope>IDENTIFICATION</scope>
</reference>
<keyword evidence="11" id="KW-1185">Reference proteome</keyword>
<sequence length="1662" mass="185138">PVCTPNSHYDSCASACPATCALPNAPFSCEWPCVEGCVCNIGYLLNEGRCVPSNQCGCWDNGVYYSPGSGFWTDDTCSTQCTCPSLGGHLTCSSASCPSDHYCGISSGVPDCYPSTFGICKLHNGPHYNTFENTLHQFMGTCTYTLAKLCMKSSSIPYFSVKVKIENRGNFSNFYIHELHVNVYNYIISMFKELRDKVNGLWRKLPVSLSGESVRIHKRGRLIVLKTGFDLKLSYNADYMVEVKVPSLYFNKTCGMCGNYNHFRQNLLVKDKTEIQSSWQDSPGDLTCEPTVPPHPCPHSKEQNYKGDQMCGLITSTNGYFSQCLSVVNPESFFQQCVFHMCAQNGDLNVLCNILQAYADACQSAGLILPIWRNASFCPLTCTANSHYNSCTSACPETCMDRDAPATCKRPCVEGCECDNGFLLSGGRCIVPDNCGCWVNGQYYEKEDTFMDGNCESMCRCLGNNNITCSPVSCRQDEVCKIKDGFLGCFRTSAATCHIFGDPHYSTFDGKLYHLQGSCNYTVVQTCVNSSVHFTVSSRNEHRVIPGLSALNSVALEVQGLHIALRKDKNVYINGMLATLPVLESKIHVFYEGSYIHVETTFGLRLLFDGDHSLFVQIDERYKGKICGLCGTYSDSQLDDFMTPDGTLVHSPEDFGKSWRIQDDEWICNSDPPPVLPCNPQLDSEAFQKCSVLFAAPGPFEKCHWFIPPQLYVDSCVYDHCATGGDVHQLCTSLESYAAACEVAKVNLGNWREKTICVLTCPLNCNFDSDTRIGPVNAEMICQHAHCPIRSVNFDICIVLFIKSHNLFKNGIVIVCLLDCNFEKDFCGWSQPLTGSLHWTRHLETTSSTFSGPSFNHTTRVYQYFTGNICKDQLIVFPIIVIVSGASFCHIAGDPHYFTFDKVMHTFVGACAYTLVKVCQTDGSVTPITISGLNEAHGQPEATYLKQVDITVYNNKLSILKDKQLLLNGKEISNMDQPLAKGITVTSQRLYTTVLTDFGVSVKFDGKQHLEIRLPPEYFSKVCGMCGNNNNRQDDELLLPDGQLAHNVSHFGNSWKIDEDSPPECLADEREDLGSPCKTDQKPEIEKQCEVLLSETFKPCHSVIPPEHFIESCVYDMCKYLGMISTLCDMIQAYVSACRSEGVHINWRRGDFCPLSCPKNSHYTVCVPACQPTCADLHASVHCDKVQSCVEGCVCNNGYVLSEDKCVPIRKCGCQDKKGNYYKVSESWITDHCSQKCKCEEEDDHAEIDCDDYGCDDDSVCALSENGEYKCKPTDFSECSVSGDPEYKTFDNMEHQFEGRHSYILVQTVHIPKDLPEIYIEGINGLKGLTTLKEIKIRVYNHTVKFKHKRKLVLDGEKVKPPTIPHRGMKITQRSSLLFLETDFGLSVKFDGHDHAEITLPYTYQNKIVGLCGNYDGDKNNDFMKPDGSQAKNMNEFGESWQVQTSHSDAAIQDYNNTGVSATISFQCTEQQKTLLNSMRFCGIISDPQGPFSTCHGAVQPVKHLENCVADQCSSFNNTSLLCKSLQRYSEACQKRGISIGNWRASTLCEMKCPSHSEYRLCMTACPPSCGNLANPRDCEAPCQEGCQCLPGFVHSNFDCVPYKECGCFYHNVYHKDGETFVTEDCAQNCTCSDTSVTCRPMKCPSGLVCRTSNMIRGCYEA</sequence>
<dbReference type="InterPro" id="IPR025615">
    <property type="entry name" value="TILa_dom"/>
</dbReference>
<evidence type="ECO:0000256" key="7">
    <source>
        <dbReference type="ARBA" id="ARBA00023180"/>
    </source>
</evidence>
<dbReference type="PANTHER" id="PTHR46160">
    <property type="entry name" value="ALPHA-TECTORIN-RELATED"/>
    <property type="match status" value="1"/>
</dbReference>
<dbReference type="EMBL" id="AHAT01015208">
    <property type="status" value="NOT_ANNOTATED_CDS"/>
    <property type="molecule type" value="Genomic_DNA"/>
</dbReference>
<organism evidence="10 11">
    <name type="scientific">Lepisosteus oculatus</name>
    <name type="common">Spotted gar</name>
    <dbReference type="NCBI Taxonomy" id="7918"/>
    <lineage>
        <taxon>Eukaryota</taxon>
        <taxon>Metazoa</taxon>
        <taxon>Chordata</taxon>
        <taxon>Craniata</taxon>
        <taxon>Vertebrata</taxon>
        <taxon>Euteleostomi</taxon>
        <taxon>Actinopterygii</taxon>
        <taxon>Neopterygii</taxon>
        <taxon>Holostei</taxon>
        <taxon>Semionotiformes</taxon>
        <taxon>Lepisosteidae</taxon>
        <taxon>Lepisosteus</taxon>
    </lineage>
</organism>
<dbReference type="eggNOG" id="KOG1216">
    <property type="taxonomic scope" value="Eukaryota"/>
</dbReference>
<dbReference type="GO" id="GO:0005201">
    <property type="term" value="F:extracellular matrix structural constituent"/>
    <property type="evidence" value="ECO:0000318"/>
    <property type="project" value="GO_Central"/>
</dbReference>
<dbReference type="InterPro" id="IPR013320">
    <property type="entry name" value="ConA-like_dom_sf"/>
</dbReference>
<dbReference type="InterPro" id="IPR002919">
    <property type="entry name" value="TIL_dom"/>
</dbReference>
<dbReference type="SMART" id="SM00215">
    <property type="entry name" value="VWC_out"/>
    <property type="match status" value="3"/>
</dbReference>
<evidence type="ECO:0000313" key="10">
    <source>
        <dbReference type="Ensembl" id="ENSLOCP00000006936.1"/>
    </source>
</evidence>
<feature type="domain" description="VWFD" evidence="9">
    <location>
        <begin position="887"/>
        <end position="1066"/>
    </location>
</feature>
<protein>
    <recommendedName>
        <fullName evidence="12">Zonadhesin</fullName>
    </recommendedName>
</protein>
<dbReference type="InterPro" id="IPR052749">
    <property type="entry name" value="Alpha-tectorin"/>
</dbReference>
<reference evidence="10" key="3">
    <citation type="submission" date="2025-09" db="UniProtKB">
        <authorList>
            <consortium name="Ensembl"/>
        </authorList>
    </citation>
    <scope>IDENTIFICATION</scope>
</reference>
<evidence type="ECO:0000313" key="11">
    <source>
        <dbReference type="Proteomes" id="UP000018468"/>
    </source>
</evidence>
<dbReference type="FunFam" id="2.10.25.10:FF:000055">
    <property type="entry name" value="alpha-tectorin isoform X1"/>
    <property type="match status" value="4"/>
</dbReference>
<evidence type="ECO:0000256" key="6">
    <source>
        <dbReference type="ARBA" id="ARBA00023157"/>
    </source>
</evidence>
<keyword evidence="7" id="KW-0325">Glycoprotein</keyword>
<dbReference type="InterPro" id="IPR001007">
    <property type="entry name" value="VWF_dom"/>
</dbReference>
<dbReference type="SUPFAM" id="SSF49899">
    <property type="entry name" value="Concanavalin A-like lectins/glucanases"/>
    <property type="match status" value="1"/>
</dbReference>
<dbReference type="GO" id="GO:0005886">
    <property type="term" value="C:plasma membrane"/>
    <property type="evidence" value="ECO:0007669"/>
    <property type="project" value="UniProtKB-SubCell"/>
</dbReference>
<name>W5MEX7_LEPOC</name>
<evidence type="ECO:0000259" key="8">
    <source>
        <dbReference type="PROSITE" id="PS50060"/>
    </source>
</evidence>
<dbReference type="PANTHER" id="PTHR46160:SF9">
    <property type="entry name" value="PROTEIN PRY2-RELATED"/>
    <property type="match status" value="1"/>
</dbReference>
<dbReference type="OMA" id="PACNETD"/>
<dbReference type="Bgee" id="ENSLOCG00000005742">
    <property type="expression patterns" value="Expressed in mesonephros and 1 other cell type or tissue"/>
</dbReference>
<dbReference type="Gene3D" id="2.10.25.10">
    <property type="entry name" value="Laminin"/>
    <property type="match status" value="4"/>
</dbReference>
<feature type="domain" description="VWFD" evidence="9">
    <location>
        <begin position="495"/>
        <end position="669"/>
    </location>
</feature>
<dbReference type="Proteomes" id="UP000018468">
    <property type="component" value="Linkage group LG14"/>
</dbReference>
<dbReference type="EMBL" id="AHAT01015209">
    <property type="status" value="NOT_ANNOTATED_CDS"/>
    <property type="molecule type" value="Genomic_DNA"/>
</dbReference>
<evidence type="ECO:0000256" key="2">
    <source>
        <dbReference type="ARBA" id="ARBA00022475"/>
    </source>
</evidence>
<keyword evidence="5" id="KW-0472">Membrane</keyword>
<dbReference type="InterPro" id="IPR014853">
    <property type="entry name" value="VWF/SSPO/ZAN-like_Cys-rich_dom"/>
</dbReference>
<evidence type="ECO:0000259" key="9">
    <source>
        <dbReference type="PROSITE" id="PS51233"/>
    </source>
</evidence>
<keyword evidence="3" id="KW-0732">Signal</keyword>
<reference evidence="11" key="1">
    <citation type="submission" date="2011-12" db="EMBL/GenBank/DDBJ databases">
        <title>The Draft Genome of Lepisosteus oculatus.</title>
        <authorList>
            <consortium name="The Broad Institute Genome Assembly &amp; Analysis Group"/>
            <consortium name="Computational R&amp;D Group"/>
            <consortium name="and Sequencing Platform"/>
            <person name="Di Palma F."/>
            <person name="Alfoldi J."/>
            <person name="Johnson J."/>
            <person name="Berlin A."/>
            <person name="Gnerre S."/>
            <person name="Jaffe D."/>
            <person name="MacCallum I."/>
            <person name="Young S."/>
            <person name="Walker B.J."/>
            <person name="Lander E.S."/>
            <person name="Lindblad-Toh K."/>
        </authorList>
    </citation>
    <scope>NUCLEOTIDE SEQUENCE [LARGE SCALE GENOMIC DNA]</scope>
</reference>
<dbReference type="PROSITE" id="PS51233">
    <property type="entry name" value="VWFD"/>
    <property type="match status" value="4"/>
</dbReference>
<comment type="subcellular location">
    <subcellularLocation>
        <location evidence="1">Cell membrane</location>
    </subcellularLocation>
</comment>
<dbReference type="SMART" id="SM00216">
    <property type="entry name" value="VWD"/>
    <property type="match status" value="4"/>
</dbReference>
<feature type="domain" description="VWFD" evidence="9">
    <location>
        <begin position="118"/>
        <end position="289"/>
    </location>
</feature>
<dbReference type="InterPro" id="IPR036084">
    <property type="entry name" value="Ser_inhib-like_sf"/>
</dbReference>
<dbReference type="Pfam" id="PF08742">
    <property type="entry name" value="C8"/>
    <property type="match status" value="4"/>
</dbReference>
<dbReference type="SUPFAM" id="SSF57567">
    <property type="entry name" value="Serine protease inhibitors"/>
    <property type="match status" value="4"/>
</dbReference>
<accession>W5MEX7</accession>
<dbReference type="HOGENOM" id="CLU_001167_0_0_1"/>
<dbReference type="Pfam" id="PF01826">
    <property type="entry name" value="TIL"/>
    <property type="match status" value="4"/>
</dbReference>
<dbReference type="Ensembl" id="ENSLOCT00000006944.1">
    <property type="protein sequence ID" value="ENSLOCP00000006936.1"/>
    <property type="gene ID" value="ENSLOCG00000005742.1"/>
</dbReference>
<evidence type="ECO:0008006" key="12">
    <source>
        <dbReference type="Google" id="ProtNLM"/>
    </source>
</evidence>